<sequence>MLKEGVKIIASDEIYSALEISTGSKLAKGYSAVGIPYMTNAFRPTDEWRTVTDEEISLLKAGQAQSAPSSTIYIFDFPEFFRKKFEELNTGPVNSKRHFLKIQSDNADFFKNYANLVNKYCAHFLEEGGSIAKTFFSVNDGNLSTTTKYFKGKQYAGLHIDNIDNLTIENARYANNRLCINLGTQKRYFLFVNQSLSEMKDWIVRKKGSFNQKNTQWHLSQLFCRTYGTYPIVRIPLQPFQAYIAPTENILHDGSSIGSTAPDITYTLLGKFAL</sequence>
<evidence type="ECO:0000313" key="2">
    <source>
        <dbReference type="Proteomes" id="UP000830198"/>
    </source>
</evidence>
<evidence type="ECO:0000313" key="1">
    <source>
        <dbReference type="EMBL" id="UPK71676.1"/>
    </source>
</evidence>
<dbReference type="EMBL" id="CP095855">
    <property type="protein sequence ID" value="UPK71676.1"/>
    <property type="molecule type" value="Genomic_DNA"/>
</dbReference>
<dbReference type="RefSeq" id="WP_247813793.1">
    <property type="nucleotide sequence ID" value="NZ_CP095855.1"/>
</dbReference>
<name>A0ABY4I6H0_CHIFI</name>
<reference evidence="1 2" key="1">
    <citation type="submission" date="2022-04" db="EMBL/GenBank/DDBJ databases">
        <title>The arsenic-methylating capacity of Chitinophaga filiformis YT5 during chitin decomposition.</title>
        <authorList>
            <person name="Chen G."/>
            <person name="Liang Y."/>
        </authorList>
    </citation>
    <scope>NUCLEOTIDE SEQUENCE [LARGE SCALE GENOMIC DNA]</scope>
    <source>
        <strain evidence="1 2">YT5</strain>
    </source>
</reference>
<accession>A0ABY4I6H0</accession>
<keyword evidence="2" id="KW-1185">Reference proteome</keyword>
<protein>
    <submittedName>
        <fullName evidence="1">Uncharacterized protein</fullName>
    </submittedName>
</protein>
<proteinExistence type="predicted"/>
<organism evidence="1 2">
    <name type="scientific">Chitinophaga filiformis</name>
    <name type="common">Myxococcus filiformis</name>
    <name type="synonym">Flexibacter filiformis</name>
    <dbReference type="NCBI Taxonomy" id="104663"/>
    <lineage>
        <taxon>Bacteria</taxon>
        <taxon>Pseudomonadati</taxon>
        <taxon>Bacteroidota</taxon>
        <taxon>Chitinophagia</taxon>
        <taxon>Chitinophagales</taxon>
        <taxon>Chitinophagaceae</taxon>
        <taxon>Chitinophaga</taxon>
    </lineage>
</organism>
<gene>
    <name evidence="1" type="ORF">MYF79_10325</name>
</gene>
<dbReference type="Proteomes" id="UP000830198">
    <property type="component" value="Chromosome"/>
</dbReference>